<dbReference type="InterPro" id="IPR009078">
    <property type="entry name" value="Ferritin-like_SF"/>
</dbReference>
<dbReference type="EMBL" id="SYUV01000074">
    <property type="protein sequence ID" value="TKF27447.1"/>
    <property type="molecule type" value="Genomic_DNA"/>
</dbReference>
<evidence type="ECO:0000313" key="1">
    <source>
        <dbReference type="EMBL" id="TKF27447.1"/>
    </source>
</evidence>
<reference evidence="1 2" key="1">
    <citation type="submission" date="2019-04" db="EMBL/GenBank/DDBJ databases">
        <title>A reverse ecology approach based on a biological definition of microbial populations.</title>
        <authorList>
            <person name="Arevalo P."/>
            <person name="Vaninsberghe D."/>
            <person name="Elsherbini J."/>
            <person name="Gore J."/>
            <person name="Polz M."/>
        </authorList>
    </citation>
    <scope>NUCLEOTIDE SEQUENCE [LARGE SCALE GENOMIC DNA]</scope>
    <source>
        <strain evidence="1 2">10N.261.46.F4</strain>
    </source>
</reference>
<dbReference type="GO" id="GO:0016491">
    <property type="term" value="F:oxidoreductase activity"/>
    <property type="evidence" value="ECO:0007669"/>
    <property type="project" value="InterPro"/>
</dbReference>
<dbReference type="SUPFAM" id="SSF47240">
    <property type="entry name" value="Ferritin-like"/>
    <property type="match status" value="1"/>
</dbReference>
<dbReference type="Proteomes" id="UP000307574">
    <property type="component" value="Unassembled WGS sequence"/>
</dbReference>
<organism evidence="1 2">
    <name type="scientific">Vibrio kanaloae</name>
    <dbReference type="NCBI Taxonomy" id="170673"/>
    <lineage>
        <taxon>Bacteria</taxon>
        <taxon>Pseudomonadati</taxon>
        <taxon>Pseudomonadota</taxon>
        <taxon>Gammaproteobacteria</taxon>
        <taxon>Vibrionales</taxon>
        <taxon>Vibrionaceae</taxon>
        <taxon>Vibrio</taxon>
    </lineage>
</organism>
<dbReference type="RefSeq" id="WP_136981178.1">
    <property type="nucleotide sequence ID" value="NZ_SYUV01000074.1"/>
</dbReference>
<evidence type="ECO:0000313" key="2">
    <source>
        <dbReference type="Proteomes" id="UP000307574"/>
    </source>
</evidence>
<name>A0A4U1Z583_9VIBR</name>
<dbReference type="InterPro" id="IPR012348">
    <property type="entry name" value="RNR-like"/>
</dbReference>
<gene>
    <name evidence="1" type="ORF">FCV50_19960</name>
</gene>
<accession>A0A4U1Z583</accession>
<dbReference type="InterPro" id="IPR025859">
    <property type="entry name" value="AurF/CmlI"/>
</dbReference>
<protein>
    <submittedName>
        <fullName evidence="1">Diiron oxygenase</fullName>
    </submittedName>
</protein>
<dbReference type="Pfam" id="PF11583">
    <property type="entry name" value="AurF"/>
    <property type="match status" value="1"/>
</dbReference>
<proteinExistence type="predicted"/>
<comment type="caution">
    <text evidence="1">The sequence shown here is derived from an EMBL/GenBank/DDBJ whole genome shotgun (WGS) entry which is preliminary data.</text>
</comment>
<dbReference type="CDD" id="cd00657">
    <property type="entry name" value="Ferritin_like"/>
    <property type="match status" value="1"/>
</dbReference>
<sequence length="286" mass="33997">MSQLLRRTDNLSKLSVNKHNYAFSFFNWPQHIEEDSWWQSPDILSVSLTEKFETFSEEELKKLSKWECVNTFSLNYTGELELIHEVSRILNKVTLKDAREYLFHLIDEENQHMWYFHKFCKDYTNTVYPNRKFQLENPVLTPSEEQFLIFARILIFEEIGHHYNIVNAKDERVHPFVREINEEHYKDESRHIAYGRQLLEYLAPAALESEGSPQMLAKQLQTSIDINIGALYNTSAYRDAGILEPLALRTELMNNPMRIEFHREKLLKHVTRLLIRCGIPLEEAYQ</sequence>
<dbReference type="Gene3D" id="1.10.620.20">
    <property type="entry name" value="Ribonucleotide Reductase, subunit A"/>
    <property type="match status" value="1"/>
</dbReference>
<dbReference type="AlphaFoldDB" id="A0A4U1Z583"/>